<accession>A0AAN6TF59</accession>
<comment type="caution">
    <text evidence="3">The sequence shown here is derived from an EMBL/GenBank/DDBJ whole genome shotgun (WGS) entry which is preliminary data.</text>
</comment>
<evidence type="ECO:0000256" key="1">
    <source>
        <dbReference type="ARBA" id="ARBA00022801"/>
    </source>
</evidence>
<dbReference type="GeneID" id="89936105"/>
<dbReference type="AlphaFoldDB" id="A0AAN6TF59"/>
<dbReference type="GO" id="GO:0016787">
    <property type="term" value="F:hydrolase activity"/>
    <property type="evidence" value="ECO:0007669"/>
    <property type="project" value="UniProtKB-KW"/>
</dbReference>
<dbReference type="Pfam" id="PF07859">
    <property type="entry name" value="Abhydrolase_3"/>
    <property type="match status" value="1"/>
</dbReference>
<dbReference type="Gene3D" id="3.40.50.1820">
    <property type="entry name" value="alpha/beta hydrolase"/>
    <property type="match status" value="1"/>
</dbReference>
<feature type="domain" description="Alpha/beta hydrolase fold-3" evidence="2">
    <location>
        <begin position="106"/>
        <end position="306"/>
    </location>
</feature>
<dbReference type="InterPro" id="IPR050300">
    <property type="entry name" value="GDXG_lipolytic_enzyme"/>
</dbReference>
<evidence type="ECO:0000313" key="4">
    <source>
        <dbReference type="Proteomes" id="UP001302812"/>
    </source>
</evidence>
<sequence>MADAVAATAALDTAGVQESDIIARRHPLGQRIKYALMAFVWRQLLLKPMYFLSSIKSLFAARNKNDPDMIKRYPARKSLPVRIFFPPSYTPSPESTTKVTKLPTILTIHGGGFVLGRPHDNDGWNRDFSTRHGFLVIGLDYSKAPSHPFPTATHDLEAVITSVLSDSSLPVDVGRVAVAGFSAGGNLALSVCQLPSLQGRLAAAIPVYPVVDFVTPQETKARARRYKPALGGFRARERDFLLAMSPMFNWSYVNPGTRRDDPLLSPQFAERGTLPRSIFMIACEMDLLGPEAWRMACKLAGKKVPAVDEVIGKEETAGKGELITEGDERFAWEEETEDGGRYKWLLVPDTIHGFDQDNIARLVKDPVTMEDARIKRDEVIGMVGVWLLEKAFKKES</sequence>
<keyword evidence="4" id="KW-1185">Reference proteome</keyword>
<dbReference type="SUPFAM" id="SSF53474">
    <property type="entry name" value="alpha/beta-Hydrolases"/>
    <property type="match status" value="1"/>
</dbReference>
<gene>
    <name evidence="3" type="ORF">N656DRAFT_71451</name>
</gene>
<organism evidence="3 4">
    <name type="scientific">Canariomyces notabilis</name>
    <dbReference type="NCBI Taxonomy" id="2074819"/>
    <lineage>
        <taxon>Eukaryota</taxon>
        <taxon>Fungi</taxon>
        <taxon>Dikarya</taxon>
        <taxon>Ascomycota</taxon>
        <taxon>Pezizomycotina</taxon>
        <taxon>Sordariomycetes</taxon>
        <taxon>Sordariomycetidae</taxon>
        <taxon>Sordariales</taxon>
        <taxon>Chaetomiaceae</taxon>
        <taxon>Canariomyces</taxon>
    </lineage>
</organism>
<proteinExistence type="predicted"/>
<reference evidence="3" key="1">
    <citation type="journal article" date="2023" name="Mol. Phylogenet. Evol.">
        <title>Genome-scale phylogeny and comparative genomics of the fungal order Sordariales.</title>
        <authorList>
            <person name="Hensen N."/>
            <person name="Bonometti L."/>
            <person name="Westerberg I."/>
            <person name="Brannstrom I.O."/>
            <person name="Guillou S."/>
            <person name="Cros-Aarteil S."/>
            <person name="Calhoun S."/>
            <person name="Haridas S."/>
            <person name="Kuo A."/>
            <person name="Mondo S."/>
            <person name="Pangilinan J."/>
            <person name="Riley R."/>
            <person name="LaButti K."/>
            <person name="Andreopoulos B."/>
            <person name="Lipzen A."/>
            <person name="Chen C."/>
            <person name="Yan M."/>
            <person name="Daum C."/>
            <person name="Ng V."/>
            <person name="Clum A."/>
            <person name="Steindorff A."/>
            <person name="Ohm R.A."/>
            <person name="Martin F."/>
            <person name="Silar P."/>
            <person name="Natvig D.O."/>
            <person name="Lalanne C."/>
            <person name="Gautier V."/>
            <person name="Ament-Velasquez S.L."/>
            <person name="Kruys A."/>
            <person name="Hutchinson M.I."/>
            <person name="Powell A.J."/>
            <person name="Barry K."/>
            <person name="Miller A.N."/>
            <person name="Grigoriev I.V."/>
            <person name="Debuchy R."/>
            <person name="Gladieux P."/>
            <person name="Hiltunen Thoren M."/>
            <person name="Johannesson H."/>
        </authorList>
    </citation>
    <scope>NUCLEOTIDE SEQUENCE</scope>
    <source>
        <strain evidence="3">CBS 508.74</strain>
    </source>
</reference>
<dbReference type="PANTHER" id="PTHR48081:SF8">
    <property type="entry name" value="ALPHA_BETA HYDROLASE FOLD-3 DOMAIN-CONTAINING PROTEIN-RELATED"/>
    <property type="match status" value="1"/>
</dbReference>
<protein>
    <submittedName>
        <fullName evidence="3">Alpha/beta-hydrolase</fullName>
    </submittedName>
</protein>
<evidence type="ECO:0000259" key="2">
    <source>
        <dbReference type="Pfam" id="PF07859"/>
    </source>
</evidence>
<dbReference type="EMBL" id="MU853341">
    <property type="protein sequence ID" value="KAK4112690.1"/>
    <property type="molecule type" value="Genomic_DNA"/>
</dbReference>
<name>A0AAN6TF59_9PEZI</name>
<dbReference type="InterPro" id="IPR013094">
    <property type="entry name" value="AB_hydrolase_3"/>
</dbReference>
<dbReference type="InterPro" id="IPR029058">
    <property type="entry name" value="AB_hydrolase_fold"/>
</dbReference>
<evidence type="ECO:0000313" key="3">
    <source>
        <dbReference type="EMBL" id="KAK4112690.1"/>
    </source>
</evidence>
<reference evidence="3" key="2">
    <citation type="submission" date="2023-05" db="EMBL/GenBank/DDBJ databases">
        <authorList>
            <consortium name="Lawrence Berkeley National Laboratory"/>
            <person name="Steindorff A."/>
            <person name="Hensen N."/>
            <person name="Bonometti L."/>
            <person name="Westerberg I."/>
            <person name="Brannstrom I.O."/>
            <person name="Guillou S."/>
            <person name="Cros-Aarteil S."/>
            <person name="Calhoun S."/>
            <person name="Haridas S."/>
            <person name="Kuo A."/>
            <person name="Mondo S."/>
            <person name="Pangilinan J."/>
            <person name="Riley R."/>
            <person name="Labutti K."/>
            <person name="Andreopoulos B."/>
            <person name="Lipzen A."/>
            <person name="Chen C."/>
            <person name="Yanf M."/>
            <person name="Daum C."/>
            <person name="Ng V."/>
            <person name="Clum A."/>
            <person name="Ohm R."/>
            <person name="Martin F."/>
            <person name="Silar P."/>
            <person name="Natvig D."/>
            <person name="Lalanne C."/>
            <person name="Gautier V."/>
            <person name="Ament-Velasquez S.L."/>
            <person name="Kruys A."/>
            <person name="Hutchinson M.I."/>
            <person name="Powell A.J."/>
            <person name="Barry K."/>
            <person name="Miller A.N."/>
            <person name="Grigoriev I.V."/>
            <person name="Debuchy R."/>
            <person name="Gladieux P."/>
            <person name="Thoren M.H."/>
            <person name="Johannesson H."/>
        </authorList>
    </citation>
    <scope>NUCLEOTIDE SEQUENCE</scope>
    <source>
        <strain evidence="3">CBS 508.74</strain>
    </source>
</reference>
<dbReference type="Proteomes" id="UP001302812">
    <property type="component" value="Unassembled WGS sequence"/>
</dbReference>
<dbReference type="RefSeq" id="XP_064670260.1">
    <property type="nucleotide sequence ID" value="XM_064811980.1"/>
</dbReference>
<dbReference type="PANTHER" id="PTHR48081">
    <property type="entry name" value="AB HYDROLASE SUPERFAMILY PROTEIN C4A8.06C"/>
    <property type="match status" value="1"/>
</dbReference>
<keyword evidence="1" id="KW-0378">Hydrolase</keyword>